<gene>
    <name evidence="1" type="ORF">ACFSUQ_05505</name>
</gene>
<comment type="caution">
    <text evidence="1">The sequence shown here is derived from an EMBL/GenBank/DDBJ whole genome shotgun (WGS) entry which is preliminary data.</text>
</comment>
<evidence type="ECO:0000313" key="2">
    <source>
        <dbReference type="Proteomes" id="UP001597453"/>
    </source>
</evidence>
<evidence type="ECO:0000313" key="1">
    <source>
        <dbReference type="EMBL" id="MFD2674758.1"/>
    </source>
</evidence>
<reference evidence="2" key="1">
    <citation type="journal article" date="2019" name="Int. J. Syst. Evol. Microbiol.">
        <title>The Global Catalogue of Microorganisms (GCM) 10K type strain sequencing project: providing services to taxonomists for standard genome sequencing and annotation.</title>
        <authorList>
            <consortium name="The Broad Institute Genomics Platform"/>
            <consortium name="The Broad Institute Genome Sequencing Center for Infectious Disease"/>
            <person name="Wu L."/>
            <person name="Ma J."/>
        </authorList>
    </citation>
    <scope>NUCLEOTIDE SEQUENCE [LARGE SCALE GENOMIC DNA]</scope>
    <source>
        <strain evidence="2">TISTR 1511</strain>
    </source>
</reference>
<sequence length="95" mass="11068">MARRRNSRSNREYIPLDVARLQQGMRRVEVRRGHEYTVAPIRAERALKVYTCPGCHGEIPEGVAHVVVWRADSIWGDDAAIADRRHWHNHCWKVA</sequence>
<name>A0ABW5RI84_9MICO</name>
<dbReference type="EMBL" id="JBHUNF010000003">
    <property type="protein sequence ID" value="MFD2674758.1"/>
    <property type="molecule type" value="Genomic_DNA"/>
</dbReference>
<keyword evidence="2" id="KW-1185">Reference proteome</keyword>
<accession>A0ABW5RI84</accession>
<organism evidence="1 2">
    <name type="scientific">Gulosibacter bifidus</name>
    <dbReference type="NCBI Taxonomy" id="272239"/>
    <lineage>
        <taxon>Bacteria</taxon>
        <taxon>Bacillati</taxon>
        <taxon>Actinomycetota</taxon>
        <taxon>Actinomycetes</taxon>
        <taxon>Micrococcales</taxon>
        <taxon>Microbacteriaceae</taxon>
        <taxon>Gulosibacter</taxon>
    </lineage>
</organism>
<proteinExistence type="predicted"/>
<evidence type="ECO:0008006" key="3">
    <source>
        <dbReference type="Google" id="ProtNLM"/>
    </source>
</evidence>
<protein>
    <recommendedName>
        <fullName evidence="3">ATP/GTP-binding protein</fullName>
    </recommendedName>
</protein>
<dbReference type="Proteomes" id="UP001597453">
    <property type="component" value="Unassembled WGS sequence"/>
</dbReference>